<evidence type="ECO:0000256" key="1">
    <source>
        <dbReference type="SAM" id="MobiDB-lite"/>
    </source>
</evidence>
<sequence length="713" mass="77941">MPYAPHRGAFHAPPRYCLSSSVPHRHSVEGGLARTFRAARLAPARRAACTPTIRDRKPASASHAVWPVILPLLLVSNVLTTARAGSPWDVPRPDGPAGDIDVLAPLVAVRPDMPVPVEAASTAPPEVVHVAAVPIEIKTSYTLIEFLEVLGSSETPFTNSVDTVLDAYTMLTGKALASGMKKTIRQWTRLFDEITNLIPKVQLSRMPGKAATFASERLQNKEVESDQIVDWLQFADPHPWRSAAERQVPQQDSVAPSQREPTRNRASATQHEGPAAEVAPRPGERQGKMAIARDGELESAAASQSDGARPKLPSKIAGEIIMSDVGLAAGETLVATHPKIEGEREHLQGYAHSLSQENLPSSVPRRLLFVDGRFYIRGDFGYYHATRGTDSAHWLINAPRGSNRRAQVPIEYDAELDTWRAQAPLRLCGGGCVQSRLPTADSIIADDETIQRAIEHLEESKVRNAIRRAFNDLARLQLKRSNRPDLRATRDHSIIDRRTDLRALMQNVDPNAPLHLQQREAAFITTMYYHFNPGTEAFCQENAEILLHFLISHGIPSQRLRMITVQPWNRAPHALVLYTESPELIAKLSAATPHPPTGFDRDGISGREFVLDGFHARRNTILLDPWSRTRATAFVHADSAEAVGKLVEAALADTGLAPGAPYSVALTRLYRMSRTSVSSSGNSASSGSLSSGRRPSSTGSGSTVQLRAAIDVR</sequence>
<protein>
    <submittedName>
        <fullName evidence="2">Uncharacterized protein</fullName>
    </submittedName>
</protein>
<comment type="caution">
    <text evidence="2">The sequence shown here is derived from an EMBL/GenBank/DDBJ whole genome shotgun (WGS) entry which is preliminary data.</text>
</comment>
<evidence type="ECO:0000313" key="3">
    <source>
        <dbReference type="Proteomes" id="UP000254589"/>
    </source>
</evidence>
<feature type="compositionally biased region" description="Low complexity" evidence="1">
    <location>
        <begin position="676"/>
        <end position="703"/>
    </location>
</feature>
<accession>A0AAJ4ZC75</accession>
<feature type="region of interest" description="Disordered" evidence="1">
    <location>
        <begin position="676"/>
        <end position="713"/>
    </location>
</feature>
<feature type="region of interest" description="Disordered" evidence="1">
    <location>
        <begin position="242"/>
        <end position="286"/>
    </location>
</feature>
<gene>
    <name evidence="2" type="ORF">NCTC13159_02177</name>
</gene>
<dbReference type="Proteomes" id="UP000254589">
    <property type="component" value="Unassembled WGS sequence"/>
</dbReference>
<organism evidence="2 3">
    <name type="scientific">Pandoraea pulmonicola</name>
    <dbReference type="NCBI Taxonomy" id="93221"/>
    <lineage>
        <taxon>Bacteria</taxon>
        <taxon>Pseudomonadati</taxon>
        <taxon>Pseudomonadota</taxon>
        <taxon>Betaproteobacteria</taxon>
        <taxon>Burkholderiales</taxon>
        <taxon>Burkholderiaceae</taxon>
        <taxon>Pandoraea</taxon>
    </lineage>
</organism>
<reference evidence="2 3" key="1">
    <citation type="submission" date="2018-06" db="EMBL/GenBank/DDBJ databases">
        <authorList>
            <consortium name="Pathogen Informatics"/>
            <person name="Doyle S."/>
        </authorList>
    </citation>
    <scope>NUCLEOTIDE SEQUENCE [LARGE SCALE GENOMIC DNA]</scope>
    <source>
        <strain evidence="2 3">NCTC13159</strain>
    </source>
</reference>
<dbReference type="AlphaFoldDB" id="A0AAJ4ZC75"/>
<name>A0AAJ4ZC75_PANPU</name>
<evidence type="ECO:0000313" key="2">
    <source>
        <dbReference type="EMBL" id="SUA90693.1"/>
    </source>
</evidence>
<proteinExistence type="predicted"/>
<dbReference type="EMBL" id="UGSJ01000001">
    <property type="protein sequence ID" value="SUA90693.1"/>
    <property type="molecule type" value="Genomic_DNA"/>
</dbReference>